<feature type="chain" id="PRO_5038946818" evidence="2">
    <location>
        <begin position="28"/>
        <end position="342"/>
    </location>
</feature>
<evidence type="ECO:0000313" key="3">
    <source>
        <dbReference type="EMBL" id="SNS04453.1"/>
    </source>
</evidence>
<name>A0A239BBQ6_9FIRM</name>
<evidence type="ECO:0000256" key="1">
    <source>
        <dbReference type="ARBA" id="ARBA00006987"/>
    </source>
</evidence>
<dbReference type="PROSITE" id="PS51257">
    <property type="entry name" value="PROKAR_LIPOPROTEIN"/>
    <property type="match status" value="1"/>
</dbReference>
<dbReference type="Pfam" id="PF03401">
    <property type="entry name" value="TctC"/>
    <property type="match status" value="1"/>
</dbReference>
<dbReference type="CDD" id="cd07012">
    <property type="entry name" value="PBP2_Bug_TTT"/>
    <property type="match status" value="1"/>
</dbReference>
<dbReference type="Proteomes" id="UP000198304">
    <property type="component" value="Unassembled WGS sequence"/>
</dbReference>
<sequence>MKKRNQIKKFMSLILLVAMITAIFVGCSSDQGVQETSENDDTSSANGSEWPTKPIQLIVPFNAGGDTDFHARTYAKYLEPILGQPVVVMNVAGANGSAGTIQVRDSKADGYTALFFHDSMLMNKVVGVTDFAHEALDVAAAGIMDNSYILAVNASSPYHTLDDLIEAAKENPGQLKYASSIGGYTYYVGALLEEIAGVSFNKVDAGGGSDRNAALLANQIDTNVNPYGVMKPYIDSGDFRVLALFSANRSGLFPDVPTAIEQGYNLVARRAYFLSFPKGIDPSIIEKMSNAMEEVSQMSEYADDVSTAYGLEPDFLNTEEVNEYLDNAMEEFMADQELILGN</sequence>
<evidence type="ECO:0000313" key="4">
    <source>
        <dbReference type="Proteomes" id="UP000198304"/>
    </source>
</evidence>
<dbReference type="InterPro" id="IPR005064">
    <property type="entry name" value="BUG"/>
</dbReference>
<dbReference type="EMBL" id="FZOJ01000003">
    <property type="protein sequence ID" value="SNS04453.1"/>
    <property type="molecule type" value="Genomic_DNA"/>
</dbReference>
<evidence type="ECO:0000256" key="2">
    <source>
        <dbReference type="SAM" id="SignalP"/>
    </source>
</evidence>
<accession>A0A239BBQ6</accession>
<comment type="similarity">
    <text evidence="1">Belongs to the UPF0065 (bug) family.</text>
</comment>
<dbReference type="PANTHER" id="PTHR42928">
    <property type="entry name" value="TRICARBOXYLATE-BINDING PROTEIN"/>
    <property type="match status" value="1"/>
</dbReference>
<dbReference type="AlphaFoldDB" id="A0A239BBQ6"/>
<keyword evidence="2" id="KW-0732">Signal</keyword>
<dbReference type="SUPFAM" id="SSF53850">
    <property type="entry name" value="Periplasmic binding protein-like II"/>
    <property type="match status" value="1"/>
</dbReference>
<dbReference type="Gene3D" id="3.40.190.10">
    <property type="entry name" value="Periplasmic binding protein-like II"/>
    <property type="match status" value="1"/>
</dbReference>
<proteinExistence type="inferred from homology"/>
<organism evidence="3 4">
    <name type="scientific">Anaerovirgula multivorans</name>
    <dbReference type="NCBI Taxonomy" id="312168"/>
    <lineage>
        <taxon>Bacteria</taxon>
        <taxon>Bacillati</taxon>
        <taxon>Bacillota</taxon>
        <taxon>Clostridia</taxon>
        <taxon>Peptostreptococcales</taxon>
        <taxon>Natronincolaceae</taxon>
        <taxon>Anaerovirgula</taxon>
    </lineage>
</organism>
<reference evidence="3 4" key="1">
    <citation type="submission" date="2017-06" db="EMBL/GenBank/DDBJ databases">
        <authorList>
            <person name="Kim H.J."/>
            <person name="Triplett B.A."/>
        </authorList>
    </citation>
    <scope>NUCLEOTIDE SEQUENCE [LARGE SCALE GENOMIC DNA]</scope>
    <source>
        <strain evidence="3 4">SCA</strain>
    </source>
</reference>
<gene>
    <name evidence="3" type="ORF">SAMN05446037_1003104</name>
</gene>
<dbReference type="RefSeq" id="WP_207652493.1">
    <property type="nucleotide sequence ID" value="NZ_FZOJ01000003.1"/>
</dbReference>
<feature type="signal peptide" evidence="2">
    <location>
        <begin position="1"/>
        <end position="27"/>
    </location>
</feature>
<protein>
    <submittedName>
        <fullName evidence="3">Tripartite-type tricarboxylate transporter, receptor component TctC</fullName>
    </submittedName>
</protein>
<dbReference type="PIRSF" id="PIRSF017082">
    <property type="entry name" value="YflP"/>
    <property type="match status" value="1"/>
</dbReference>
<dbReference type="PANTHER" id="PTHR42928:SF5">
    <property type="entry name" value="BLR1237 PROTEIN"/>
    <property type="match status" value="1"/>
</dbReference>
<dbReference type="Gene3D" id="3.40.190.150">
    <property type="entry name" value="Bordetella uptake gene, domain 1"/>
    <property type="match status" value="1"/>
</dbReference>
<keyword evidence="4" id="KW-1185">Reference proteome</keyword>
<dbReference type="InterPro" id="IPR042100">
    <property type="entry name" value="Bug_dom1"/>
</dbReference>
<keyword evidence="3" id="KW-0675">Receptor</keyword>